<evidence type="ECO:0000313" key="1">
    <source>
        <dbReference type="EMBL" id="NMH94448.1"/>
    </source>
</evidence>
<name>A0A848DNZ6_9PSEU</name>
<dbReference type="EMBL" id="JAAXKZ010000111">
    <property type="protein sequence ID" value="NMH94448.1"/>
    <property type="molecule type" value="Genomic_DNA"/>
</dbReference>
<keyword evidence="2" id="KW-1185">Reference proteome</keyword>
<dbReference type="AlphaFoldDB" id="A0A848DNZ6"/>
<sequence>MDWSGFGTLIPVLAGSPGAGASVLAAALTDALQLGGRCALLVDAADPARSGLAAAASSEGPWVHQPHRRLAVRYSWRGHALLARLESGLPAITPGMVPPPPAWLPELDPLHATVVDVGHDGWRAAANPLAGAGGWLRAGWPSPRPILVVRPTRPSLRQAEQVLARLDPWITAGAAVPPYQLVVMGAKRWPAHVAGAAGRRLDELVEHAVFVPHDGDVEVGGITAELLPQRLLDAVCPLLAGWGLLAPTGRSSRSRKGSR</sequence>
<accession>A0A848DNZ6</accession>
<reference evidence="1 2" key="1">
    <citation type="submission" date="2020-04" db="EMBL/GenBank/DDBJ databases">
        <authorList>
            <person name="Klaysubun C."/>
            <person name="Duangmal K."/>
            <person name="Lipun K."/>
        </authorList>
    </citation>
    <scope>NUCLEOTIDE SEQUENCE [LARGE SCALE GENOMIC DNA]</scope>
    <source>
        <strain evidence="1 2">DSM 45300</strain>
    </source>
</reference>
<proteinExistence type="predicted"/>
<dbReference type="Proteomes" id="UP000586918">
    <property type="component" value="Unassembled WGS sequence"/>
</dbReference>
<protein>
    <submittedName>
        <fullName evidence="1">Uncharacterized protein</fullName>
    </submittedName>
</protein>
<evidence type="ECO:0000313" key="2">
    <source>
        <dbReference type="Proteomes" id="UP000586918"/>
    </source>
</evidence>
<gene>
    <name evidence="1" type="ORF">HF519_23290</name>
</gene>
<organism evidence="1 2">
    <name type="scientific">Pseudonocardia bannensis</name>
    <dbReference type="NCBI Taxonomy" id="630973"/>
    <lineage>
        <taxon>Bacteria</taxon>
        <taxon>Bacillati</taxon>
        <taxon>Actinomycetota</taxon>
        <taxon>Actinomycetes</taxon>
        <taxon>Pseudonocardiales</taxon>
        <taxon>Pseudonocardiaceae</taxon>
        <taxon>Pseudonocardia</taxon>
    </lineage>
</organism>
<comment type="caution">
    <text evidence="1">The sequence shown here is derived from an EMBL/GenBank/DDBJ whole genome shotgun (WGS) entry which is preliminary data.</text>
</comment>